<feature type="signal peptide" evidence="1">
    <location>
        <begin position="1"/>
        <end position="23"/>
    </location>
</feature>
<evidence type="ECO:0000313" key="3">
    <source>
        <dbReference type="Proteomes" id="UP000474757"/>
    </source>
</evidence>
<protein>
    <submittedName>
        <fullName evidence="2">Uncharacterized protein</fullName>
    </submittedName>
</protein>
<dbReference type="AlphaFoldDB" id="A0A6B2JMS5"/>
<sequence>MKTKILAAPLALALVAPAAPLLAQQTFSLPADCTGYMTVQTRACSISHHFTCSSDPEGWQRRIDLDPQGITYAGAVDSETQWVESFHVLSGHSETLAPDPNDPASFTELTETGRDSYDFRTISPEQGETRFVGRDELTGETRTINGLLLEETDYRIQAISPEGEILWESEGNEYINRENRLFLSGPGTTTVDGETFPSDDSPVEISFPGDPGFLAVEPLFGCNVVSSSWSPDE</sequence>
<name>A0A6B2JMS5_9RHOB</name>
<dbReference type="RefSeq" id="WP_163896241.1">
    <property type="nucleotide sequence ID" value="NZ_JAAFYS010000004.1"/>
</dbReference>
<comment type="caution">
    <text evidence="2">The sequence shown here is derived from an EMBL/GenBank/DDBJ whole genome shotgun (WGS) entry which is preliminary data.</text>
</comment>
<evidence type="ECO:0000256" key="1">
    <source>
        <dbReference type="SAM" id="SignalP"/>
    </source>
</evidence>
<organism evidence="2 3">
    <name type="scientific">Pseudoroseicyclus tamaricis</name>
    <dbReference type="NCBI Taxonomy" id="2705421"/>
    <lineage>
        <taxon>Bacteria</taxon>
        <taxon>Pseudomonadati</taxon>
        <taxon>Pseudomonadota</taxon>
        <taxon>Alphaproteobacteria</taxon>
        <taxon>Rhodobacterales</taxon>
        <taxon>Paracoccaceae</taxon>
        <taxon>Pseudoroseicyclus</taxon>
    </lineage>
</organism>
<feature type="chain" id="PRO_5025568114" evidence="1">
    <location>
        <begin position="24"/>
        <end position="233"/>
    </location>
</feature>
<keyword evidence="1" id="KW-0732">Signal</keyword>
<dbReference type="Proteomes" id="UP000474757">
    <property type="component" value="Unassembled WGS sequence"/>
</dbReference>
<dbReference type="EMBL" id="JAAGAB010000004">
    <property type="protein sequence ID" value="NDV02901.1"/>
    <property type="molecule type" value="Genomic_DNA"/>
</dbReference>
<reference evidence="2 3" key="1">
    <citation type="submission" date="2020-02" db="EMBL/GenBank/DDBJ databases">
        <title>Pseudoroseicyclus tamarix, sp. nov., isolated from offshore sediment of a Tamarix chinensis forest.</title>
        <authorList>
            <person name="Gai Y."/>
        </authorList>
    </citation>
    <scope>NUCLEOTIDE SEQUENCE [LARGE SCALE GENOMIC DNA]</scope>
    <source>
        <strain evidence="2 3">CLL3-39</strain>
    </source>
</reference>
<proteinExistence type="predicted"/>
<accession>A0A6B2JMS5</accession>
<evidence type="ECO:0000313" key="2">
    <source>
        <dbReference type="EMBL" id="NDV02901.1"/>
    </source>
</evidence>
<keyword evidence="3" id="KW-1185">Reference proteome</keyword>
<gene>
    <name evidence="2" type="ORF">GZA08_18205</name>
</gene>